<reference evidence="2" key="1">
    <citation type="submission" date="2022-09" db="EMBL/GenBank/DDBJ databases">
        <title>Aureispira anguillicida sp. nov., isolated from Leptocephalus of Japanese eel Anguilla japonica.</title>
        <authorList>
            <person name="Yuasa K."/>
            <person name="Mekata T."/>
            <person name="Ikunari K."/>
        </authorList>
    </citation>
    <scope>NUCLEOTIDE SEQUENCE</scope>
    <source>
        <strain evidence="2">EL160426</strain>
    </source>
</reference>
<keyword evidence="3" id="KW-1185">Reference proteome</keyword>
<accession>A0A915YDE2</accession>
<dbReference type="InterPro" id="IPR055151">
    <property type="entry name" value="GH113"/>
</dbReference>
<dbReference type="Gene3D" id="3.20.20.80">
    <property type="entry name" value="Glycosidases"/>
    <property type="match status" value="1"/>
</dbReference>
<sequence length="364" mass="41903">MRYKIFLGLFFIVLSFGFVCSTTTTNKKQLSSSIKTISYDCEAPIKSGLLANKIKGMSFVAPPNPFPNDPLIALNKLGVDWVAVLPYAYFSKDQPTIQSFGTGGWWGESPEGICQTINYAHQKKIKVMLKPQLWTHNQWIGDLNLKTDESWAVFEKNYTNFILKWATIADSMKVDLFCIGTEIRHSVEQRPVFWRALIDKVRTIYKGKLTYAPNWDDYDKVTFWDQLDYIGTDAYFPLLADKTPSVCALKRAWQPTLMQLSAYAKKWNKPIVFTEFGYLSLDGCADKTWELEKRRASVGINQAAQAHAIQALLEIFSKEDWWAGGFLWKWYPNYKSAMGEGKRERDYTPQGKMAEKVLEKMYKN</sequence>
<evidence type="ECO:0008006" key="4">
    <source>
        <dbReference type="Google" id="ProtNLM"/>
    </source>
</evidence>
<protein>
    <recommendedName>
        <fullName evidence="4">Glycoside hydrolase</fullName>
    </recommendedName>
</protein>
<gene>
    <name evidence="2" type="ORF">AsAng_0017500</name>
</gene>
<dbReference type="KEGG" id="aup:AsAng_0017500"/>
<evidence type="ECO:0000313" key="2">
    <source>
        <dbReference type="EMBL" id="BDS11039.1"/>
    </source>
</evidence>
<dbReference type="SUPFAM" id="SSF51445">
    <property type="entry name" value="(Trans)glycosidases"/>
    <property type="match status" value="1"/>
</dbReference>
<dbReference type="RefSeq" id="WP_264792247.1">
    <property type="nucleotide sequence ID" value="NZ_AP026867.1"/>
</dbReference>
<evidence type="ECO:0000256" key="1">
    <source>
        <dbReference type="SAM" id="SignalP"/>
    </source>
</evidence>
<feature type="signal peptide" evidence="1">
    <location>
        <begin position="1"/>
        <end position="21"/>
    </location>
</feature>
<dbReference type="Pfam" id="PF22612">
    <property type="entry name" value="GH113"/>
    <property type="match status" value="1"/>
</dbReference>
<organism evidence="2 3">
    <name type="scientific">Aureispira anguillae</name>
    <dbReference type="NCBI Taxonomy" id="2864201"/>
    <lineage>
        <taxon>Bacteria</taxon>
        <taxon>Pseudomonadati</taxon>
        <taxon>Bacteroidota</taxon>
        <taxon>Saprospiria</taxon>
        <taxon>Saprospirales</taxon>
        <taxon>Saprospiraceae</taxon>
        <taxon>Aureispira</taxon>
    </lineage>
</organism>
<dbReference type="Proteomes" id="UP001060919">
    <property type="component" value="Chromosome"/>
</dbReference>
<dbReference type="EMBL" id="AP026867">
    <property type="protein sequence ID" value="BDS11039.1"/>
    <property type="molecule type" value="Genomic_DNA"/>
</dbReference>
<proteinExistence type="predicted"/>
<evidence type="ECO:0000313" key="3">
    <source>
        <dbReference type="Proteomes" id="UP001060919"/>
    </source>
</evidence>
<dbReference type="InterPro" id="IPR017853">
    <property type="entry name" value="GH"/>
</dbReference>
<dbReference type="CDD" id="cd19608">
    <property type="entry name" value="GH113_mannanase-like"/>
    <property type="match status" value="1"/>
</dbReference>
<name>A0A915YDE2_9BACT</name>
<dbReference type="AlphaFoldDB" id="A0A915YDE2"/>
<feature type="chain" id="PRO_5037300286" description="Glycoside hydrolase" evidence="1">
    <location>
        <begin position="22"/>
        <end position="364"/>
    </location>
</feature>
<keyword evidence="1" id="KW-0732">Signal</keyword>